<dbReference type="NCBIfam" id="TIGR02444">
    <property type="entry name" value="TIGR02444 family protein"/>
    <property type="match status" value="1"/>
</dbReference>
<evidence type="ECO:0000313" key="1">
    <source>
        <dbReference type="EMBL" id="EAR51894.1"/>
    </source>
</evidence>
<accession>Q2CGP1</accession>
<dbReference type="RefSeq" id="WP_007257221.1">
    <property type="nucleotide sequence ID" value="NZ_CH724111.1"/>
</dbReference>
<dbReference type="AlphaFoldDB" id="Q2CGP1"/>
<keyword evidence="2" id="KW-1185">Reference proteome</keyword>
<dbReference type="STRING" id="314256.OG2516_16374"/>
<dbReference type="HOGENOM" id="CLU_119976_0_0_5"/>
<dbReference type="Pfam" id="PF09523">
    <property type="entry name" value="DUF2390"/>
    <property type="match status" value="1"/>
</dbReference>
<dbReference type="OrthoDB" id="7875767at2"/>
<evidence type="ECO:0000313" key="2">
    <source>
        <dbReference type="Proteomes" id="UP000003635"/>
    </source>
</evidence>
<organism evidence="1 2">
    <name type="scientific">Oceanicola granulosus (strain ATCC BAA-861 / DSM 15982 / KCTC 12143 / HTCC2516)</name>
    <dbReference type="NCBI Taxonomy" id="314256"/>
    <lineage>
        <taxon>Bacteria</taxon>
        <taxon>Pseudomonadati</taxon>
        <taxon>Pseudomonadota</taxon>
        <taxon>Alphaproteobacteria</taxon>
        <taxon>Rhodobacterales</taxon>
        <taxon>Roseobacteraceae</taxon>
        <taxon>Oceanicola</taxon>
    </lineage>
</organism>
<dbReference type="Proteomes" id="UP000003635">
    <property type="component" value="Unassembled WGS sequence"/>
</dbReference>
<gene>
    <name evidence="1" type="ORF">OG2516_16374</name>
</gene>
<name>Q2CGP1_OCEGH</name>
<comment type="caution">
    <text evidence="1">The sequence shown here is derived from an EMBL/GenBank/DDBJ whole genome shotgun (WGS) entry which is preliminary data.</text>
</comment>
<dbReference type="eggNOG" id="COG5589">
    <property type="taxonomic scope" value="Bacteria"/>
</dbReference>
<protein>
    <recommendedName>
        <fullName evidence="3">TIGR02444 family protein</fullName>
    </recommendedName>
</protein>
<reference evidence="1 2" key="1">
    <citation type="journal article" date="2010" name="J. Bacteriol.">
        <title>Genome sequences of Oceanicola granulosus HTCC2516(T) and Oceanicola batsensis HTCC2597(TDelta).</title>
        <authorList>
            <person name="Thrash J.C."/>
            <person name="Cho J.C."/>
            <person name="Vergin K.L."/>
            <person name="Giovannoni S.J."/>
        </authorList>
    </citation>
    <scope>NUCLEOTIDE SEQUENCE [LARGE SCALE GENOMIC DNA]</scope>
    <source>
        <strain evidence="2">ATCC BAA-861 / DSM 15982 / KCTC 12143 / HTCC2516</strain>
    </source>
</reference>
<proteinExistence type="predicted"/>
<sequence length="161" mass="16728">MTADAELWEFALKVYGTEGVAAACLELQDRFGADVPVVLAVLWAARRGVAVDADAMAALEAAAGPWRAEMVVPLRALRRRLKAGPDPAPSAETEALRGEIKRAELHAEKIELRVLAGWIAGAGAGQAEVRANLGAALAHYAGGQDVPEELTAPLVAAAEAA</sequence>
<dbReference type="EMBL" id="AAOT01000008">
    <property type="protein sequence ID" value="EAR51894.1"/>
    <property type="molecule type" value="Genomic_DNA"/>
</dbReference>
<evidence type="ECO:0008006" key="3">
    <source>
        <dbReference type="Google" id="ProtNLM"/>
    </source>
</evidence>
<dbReference type="InterPro" id="IPR012659">
    <property type="entry name" value="CHP02444"/>
</dbReference>